<comment type="cofactor">
    <cofactor evidence="1">
        <name>Zn(2+)</name>
        <dbReference type="ChEBI" id="CHEBI:29105"/>
    </cofactor>
</comment>
<keyword evidence="6" id="KW-0482">Metalloprotease</keyword>
<keyword evidence="5" id="KW-0862">Zinc</keyword>
<evidence type="ECO:0000256" key="7">
    <source>
        <dbReference type="PROSITE-ProRule" id="PRU01379"/>
    </source>
</evidence>
<sequence>MKSFLSFLSVLLLVSASFAQNVPSPETYLGYKVGTRYTRHHKIVEYFNAVAKARPDMVKLEQYGLTNEGRELMLAFVGTPENMQRLEAIRLNNMRLAGLSRDKASPVLENAPAIVWLSYNVHGNEPSSSEAALLMIHALTDPANAKTKEWLKNTIVVIDPCINPDGRDRYVNWFNSMVGDKLNAHPMAREHSEPWPGGRSNHYNFDLNRDWAWQTQVETQQRLKKYNAWLPQVHVDFHEQGYNSPYYFAPAAQPYHEVITAWQRDFQELIGRNNASYFDKNGWLFFTKESFDLLYPAYGDSYPIYNGAIGMTYEQGGHSRGGLGVVTADGDTLTLVDRATHHFTTGLSTVETSSKNQQKLMSEFKKYFDDGRSGKIGEYKTYVLTASDQHKLNAVISLLEKNGIEWGTVSNKNFKGYNYFTGKEETFADEGFNIAVSAYQAKAVMAKVLLEPKTIVNDSNTYDITTWSLPYAYGVKGYAVKEKLELGNDWKQPVIQSVSSSYGLLIPYTSFNSAKLLAELLKNNIKVRFAEKPFKYKNKNYERGTLIVLKTGNGTVNWNALTNVACMKFGVQADVVETGFMDQGADFGSSDIKNISEAPKVALLTGDQASSLGAGEVWHYFERMLEYPITLINGADLGRINLKDFNVIIAPDGYFRTLGEKSGADRLKEFVRGGGKIIALEGSVSAMATEWGLKNKSDKDEEKGDYVDVKKYGERDKSYLPNAIPGAIFKVDLDNTHPLGFGYPDFYYTLKQDGTLYEFMKGGWNVGVLKKDNYVTGVAGTKVKNKLKDGMLFGVQSMGSGSVVFLTENPLFRNFWENGKLLIANAVFLVGQ</sequence>
<dbReference type="InterPro" id="IPR029062">
    <property type="entry name" value="Class_I_gatase-like"/>
</dbReference>
<evidence type="ECO:0000256" key="6">
    <source>
        <dbReference type="ARBA" id="ARBA00023049"/>
    </source>
</evidence>
<comment type="caution">
    <text evidence="10">The sequence shown here is derived from an EMBL/GenBank/DDBJ whole genome shotgun (WGS) entry which is preliminary data.</text>
</comment>
<dbReference type="CDD" id="cd03143">
    <property type="entry name" value="A4_beta-galactosidase_middle_domain"/>
    <property type="match status" value="1"/>
</dbReference>
<proteinExistence type="inferred from homology"/>
<organism evidence="10 11">
    <name type="scientific">Sediminibacterium goheungense</name>
    <dbReference type="NCBI Taxonomy" id="1086393"/>
    <lineage>
        <taxon>Bacteria</taxon>
        <taxon>Pseudomonadati</taxon>
        <taxon>Bacteroidota</taxon>
        <taxon>Chitinophagia</taxon>
        <taxon>Chitinophagales</taxon>
        <taxon>Chitinophagaceae</taxon>
        <taxon>Sediminibacterium</taxon>
    </lineage>
</organism>
<gene>
    <name evidence="10" type="ORF">BC659_0429</name>
</gene>
<evidence type="ECO:0000259" key="9">
    <source>
        <dbReference type="PROSITE" id="PS52035"/>
    </source>
</evidence>
<evidence type="ECO:0000256" key="4">
    <source>
        <dbReference type="ARBA" id="ARBA00022801"/>
    </source>
</evidence>
<keyword evidence="4" id="KW-0378">Hydrolase</keyword>
<dbReference type="SMART" id="SM00631">
    <property type="entry name" value="Zn_pept"/>
    <property type="match status" value="1"/>
</dbReference>
<dbReference type="RefSeq" id="WP_133472913.1">
    <property type="nucleotide sequence ID" value="NZ_SNWP01000010.1"/>
</dbReference>
<evidence type="ECO:0000256" key="2">
    <source>
        <dbReference type="ARBA" id="ARBA00005988"/>
    </source>
</evidence>
<keyword evidence="11" id="KW-1185">Reference proteome</keyword>
<keyword evidence="8" id="KW-0732">Signal</keyword>
<dbReference type="InterPro" id="IPR000834">
    <property type="entry name" value="Peptidase_M14"/>
</dbReference>
<dbReference type="AlphaFoldDB" id="A0A4R6IZM4"/>
<accession>A0A4R6IZM4</accession>
<reference evidence="10 11" key="1">
    <citation type="submission" date="2019-03" db="EMBL/GenBank/DDBJ databases">
        <title>Genomic Encyclopedia of Archaeal and Bacterial Type Strains, Phase II (KMG-II): from individual species to whole genera.</title>
        <authorList>
            <person name="Goeker M."/>
        </authorList>
    </citation>
    <scope>NUCLEOTIDE SEQUENCE [LARGE SCALE GENOMIC DNA]</scope>
    <source>
        <strain evidence="10 11">DSM 28323</strain>
    </source>
</reference>
<evidence type="ECO:0000313" key="11">
    <source>
        <dbReference type="Proteomes" id="UP000295741"/>
    </source>
</evidence>
<dbReference type="PROSITE" id="PS52035">
    <property type="entry name" value="PEPTIDASE_M14"/>
    <property type="match status" value="1"/>
</dbReference>
<dbReference type="Proteomes" id="UP000295741">
    <property type="component" value="Unassembled WGS sequence"/>
</dbReference>
<keyword evidence="3" id="KW-0645">Protease</keyword>
<dbReference type="SUPFAM" id="SSF52317">
    <property type="entry name" value="Class I glutamine amidotransferase-like"/>
    <property type="match status" value="1"/>
</dbReference>
<dbReference type="CDD" id="cd06238">
    <property type="entry name" value="M14-like"/>
    <property type="match status" value="1"/>
</dbReference>
<dbReference type="GO" id="GO:0008270">
    <property type="term" value="F:zinc ion binding"/>
    <property type="evidence" value="ECO:0007669"/>
    <property type="project" value="InterPro"/>
</dbReference>
<dbReference type="PANTHER" id="PTHR11705:SF143">
    <property type="entry name" value="SLL0236 PROTEIN"/>
    <property type="match status" value="1"/>
</dbReference>
<protein>
    <submittedName>
        <fullName evidence="10">Zinc carboxypeptidase</fullName>
    </submittedName>
</protein>
<dbReference type="PANTHER" id="PTHR11705">
    <property type="entry name" value="PROTEASE FAMILY M14 CARBOXYPEPTIDASE A,B"/>
    <property type="match status" value="1"/>
</dbReference>
<evidence type="ECO:0000256" key="8">
    <source>
        <dbReference type="SAM" id="SignalP"/>
    </source>
</evidence>
<dbReference type="GO" id="GO:0006508">
    <property type="term" value="P:proteolysis"/>
    <property type="evidence" value="ECO:0007669"/>
    <property type="project" value="UniProtKB-KW"/>
</dbReference>
<evidence type="ECO:0000313" key="10">
    <source>
        <dbReference type="EMBL" id="TDO28364.1"/>
    </source>
</evidence>
<evidence type="ECO:0000256" key="3">
    <source>
        <dbReference type="ARBA" id="ARBA00022670"/>
    </source>
</evidence>
<comment type="caution">
    <text evidence="7">Lacks conserved residue(s) required for the propagation of feature annotation.</text>
</comment>
<dbReference type="Gene3D" id="3.40.630.10">
    <property type="entry name" value="Zn peptidases"/>
    <property type="match status" value="1"/>
</dbReference>
<name>A0A4R6IZM4_9BACT</name>
<evidence type="ECO:0000256" key="5">
    <source>
        <dbReference type="ARBA" id="ARBA00022833"/>
    </source>
</evidence>
<evidence type="ECO:0000256" key="1">
    <source>
        <dbReference type="ARBA" id="ARBA00001947"/>
    </source>
</evidence>
<dbReference type="OrthoDB" id="9758209at2"/>
<dbReference type="EMBL" id="SNWP01000010">
    <property type="protein sequence ID" value="TDO28364.1"/>
    <property type="molecule type" value="Genomic_DNA"/>
</dbReference>
<feature type="chain" id="PRO_5020998259" evidence="8">
    <location>
        <begin position="20"/>
        <end position="832"/>
    </location>
</feature>
<dbReference type="Pfam" id="PF00246">
    <property type="entry name" value="Peptidase_M14"/>
    <property type="match status" value="1"/>
</dbReference>
<dbReference type="GO" id="GO:0004181">
    <property type="term" value="F:metallocarboxypeptidase activity"/>
    <property type="evidence" value="ECO:0007669"/>
    <property type="project" value="InterPro"/>
</dbReference>
<dbReference type="GO" id="GO:0005615">
    <property type="term" value="C:extracellular space"/>
    <property type="evidence" value="ECO:0007669"/>
    <property type="project" value="TreeGrafter"/>
</dbReference>
<feature type="domain" description="Peptidase M14" evidence="9">
    <location>
        <begin position="36"/>
        <end position="367"/>
    </location>
</feature>
<keyword evidence="10" id="KW-0121">Carboxypeptidase</keyword>
<dbReference type="SUPFAM" id="SSF53187">
    <property type="entry name" value="Zn-dependent exopeptidases"/>
    <property type="match status" value="1"/>
</dbReference>
<feature type="signal peptide" evidence="8">
    <location>
        <begin position="1"/>
        <end position="19"/>
    </location>
</feature>
<comment type="similarity">
    <text evidence="2 7">Belongs to the peptidase M14 family.</text>
</comment>